<name>A0A1D6KB11_MAIZE</name>
<evidence type="ECO:0000313" key="2">
    <source>
        <dbReference type="EMBL" id="ONM00586.1"/>
    </source>
</evidence>
<sequence>MGGSGRAGEMGEDGREGLGVRRRRRESRRPSATRNRGPPRVATRSLVASASASAQDTTPGHAASSAALARPTASKASLGRERLICTARSGAAPEEESGETSTKASQPLTKQSWKKSRSVPVAVDGLACCLAATVSDTIRSRRAAGGRGGEQRGG</sequence>
<dbReference type="PaxDb" id="4577-GRMZM5G892405_P01"/>
<protein>
    <submittedName>
        <fullName evidence="2">Uncharacterized protein</fullName>
    </submittedName>
</protein>
<gene>
    <name evidence="2" type="ORF">ZEAMMB73_Zm00001d030228</name>
</gene>
<dbReference type="eggNOG" id="ENOG502SYTJ">
    <property type="taxonomic scope" value="Eukaryota"/>
</dbReference>
<dbReference type="EMBL" id="CM007647">
    <property type="protein sequence ID" value="ONM00586.1"/>
    <property type="molecule type" value="Genomic_DNA"/>
</dbReference>
<organism evidence="2">
    <name type="scientific">Zea mays</name>
    <name type="common">Maize</name>
    <dbReference type="NCBI Taxonomy" id="4577"/>
    <lineage>
        <taxon>Eukaryota</taxon>
        <taxon>Viridiplantae</taxon>
        <taxon>Streptophyta</taxon>
        <taxon>Embryophyta</taxon>
        <taxon>Tracheophyta</taxon>
        <taxon>Spermatophyta</taxon>
        <taxon>Magnoliopsida</taxon>
        <taxon>Liliopsida</taxon>
        <taxon>Poales</taxon>
        <taxon>Poaceae</taxon>
        <taxon>PACMAD clade</taxon>
        <taxon>Panicoideae</taxon>
        <taxon>Andropogonodae</taxon>
        <taxon>Andropogoneae</taxon>
        <taxon>Tripsacinae</taxon>
        <taxon>Zea</taxon>
    </lineage>
</organism>
<feature type="region of interest" description="Disordered" evidence="1">
    <location>
        <begin position="1"/>
        <end position="118"/>
    </location>
</feature>
<reference evidence="2" key="1">
    <citation type="submission" date="2015-12" db="EMBL/GenBank/DDBJ databases">
        <title>Update maize B73 reference genome by single molecule sequencing technologies.</title>
        <authorList>
            <consortium name="Maize Genome Sequencing Project"/>
            <person name="Ware D."/>
        </authorList>
    </citation>
    <scope>NUCLEOTIDE SEQUENCE [LARGE SCALE GENOMIC DNA]</scope>
    <source>
        <tissue evidence="2">Seedling</tissue>
    </source>
</reference>
<feature type="compositionally biased region" description="Polar residues" evidence="1">
    <location>
        <begin position="46"/>
        <end position="58"/>
    </location>
</feature>
<dbReference type="AlphaFoldDB" id="A0A1D6KB11"/>
<dbReference type="OrthoDB" id="675377at2759"/>
<dbReference type="InParanoid" id="A0A1D6KB11"/>
<dbReference type="FunCoup" id="A0A1D6KB11">
    <property type="interactions" value="473"/>
</dbReference>
<feature type="compositionally biased region" description="Polar residues" evidence="1">
    <location>
        <begin position="99"/>
        <end position="111"/>
    </location>
</feature>
<feature type="compositionally biased region" description="Low complexity" evidence="1">
    <location>
        <begin position="62"/>
        <end position="74"/>
    </location>
</feature>
<evidence type="ECO:0000256" key="1">
    <source>
        <dbReference type="SAM" id="MobiDB-lite"/>
    </source>
</evidence>
<proteinExistence type="predicted"/>
<accession>A0A1D6KB11</accession>